<evidence type="ECO:0000256" key="6">
    <source>
        <dbReference type="ARBA" id="ARBA00022692"/>
    </source>
</evidence>
<accession>A0A931BQ90</accession>
<evidence type="ECO:0000256" key="5">
    <source>
        <dbReference type="ARBA" id="ARBA00022519"/>
    </source>
</evidence>
<reference evidence="12 13" key="1">
    <citation type="submission" date="2020-11" db="EMBL/GenBank/DDBJ databases">
        <authorList>
            <person name="Kim M.K."/>
        </authorList>
    </citation>
    <scope>NUCLEOTIDE SEQUENCE [LARGE SCALE GENOMIC DNA]</scope>
    <source>
        <strain evidence="12 13">BT439</strain>
    </source>
</reference>
<evidence type="ECO:0000256" key="10">
    <source>
        <dbReference type="SAM" id="SignalP"/>
    </source>
</evidence>
<dbReference type="PANTHER" id="PTHR33446:SF2">
    <property type="entry name" value="PROTEIN TONB"/>
    <property type="match status" value="1"/>
</dbReference>
<keyword evidence="8" id="KW-1133">Transmembrane helix</keyword>
<keyword evidence="9" id="KW-0472">Membrane</keyword>
<keyword evidence="10" id="KW-0732">Signal</keyword>
<dbReference type="InterPro" id="IPR037682">
    <property type="entry name" value="TonB_C"/>
</dbReference>
<dbReference type="RefSeq" id="WP_196287966.1">
    <property type="nucleotide sequence ID" value="NZ_JADQDP010000004.1"/>
</dbReference>
<dbReference type="Proteomes" id="UP000645610">
    <property type="component" value="Unassembled WGS sequence"/>
</dbReference>
<sequence>MTHSLRFLSLLSLLGLLATGQSRAQSGPYASTQARTAALVTTPAAAPVPPMVPAAPAISPDSVFINPEVRPQFVGGDKAFKAYLAKSIRYPQQALQRHVSGRVLVNFVLNAQGKVTDAHVISGPGSGLNDEALRLVWLMPPWEPARVNGQPVRVACTVPISFTTER</sequence>
<proteinExistence type="inferred from homology"/>
<dbReference type="SUPFAM" id="SSF74653">
    <property type="entry name" value="TolA/TonB C-terminal domain"/>
    <property type="match status" value="1"/>
</dbReference>
<dbReference type="Pfam" id="PF03544">
    <property type="entry name" value="TonB_C"/>
    <property type="match status" value="1"/>
</dbReference>
<keyword evidence="13" id="KW-1185">Reference proteome</keyword>
<evidence type="ECO:0000256" key="3">
    <source>
        <dbReference type="ARBA" id="ARBA00022448"/>
    </source>
</evidence>
<evidence type="ECO:0000256" key="4">
    <source>
        <dbReference type="ARBA" id="ARBA00022475"/>
    </source>
</evidence>
<dbReference type="Gene3D" id="3.30.1150.10">
    <property type="match status" value="1"/>
</dbReference>
<evidence type="ECO:0000313" key="12">
    <source>
        <dbReference type="EMBL" id="MBF9143620.1"/>
    </source>
</evidence>
<evidence type="ECO:0000256" key="7">
    <source>
        <dbReference type="ARBA" id="ARBA00022927"/>
    </source>
</evidence>
<dbReference type="InterPro" id="IPR051045">
    <property type="entry name" value="TonB-dependent_transducer"/>
</dbReference>
<keyword evidence="6" id="KW-0812">Transmembrane</keyword>
<evidence type="ECO:0000313" key="13">
    <source>
        <dbReference type="Proteomes" id="UP000645610"/>
    </source>
</evidence>
<keyword evidence="7" id="KW-0653">Protein transport</keyword>
<dbReference type="EMBL" id="JADQDP010000004">
    <property type="protein sequence ID" value="MBF9143620.1"/>
    <property type="molecule type" value="Genomic_DNA"/>
</dbReference>
<dbReference type="GO" id="GO:0015031">
    <property type="term" value="P:protein transport"/>
    <property type="evidence" value="ECO:0007669"/>
    <property type="project" value="UniProtKB-KW"/>
</dbReference>
<evidence type="ECO:0000259" key="11">
    <source>
        <dbReference type="PROSITE" id="PS52015"/>
    </source>
</evidence>
<comment type="caution">
    <text evidence="12">The sequence shown here is derived from an EMBL/GenBank/DDBJ whole genome shotgun (WGS) entry which is preliminary data.</text>
</comment>
<dbReference type="InterPro" id="IPR006260">
    <property type="entry name" value="TonB/TolA_C"/>
</dbReference>
<feature type="chain" id="PRO_5037771299" evidence="10">
    <location>
        <begin position="25"/>
        <end position="166"/>
    </location>
</feature>
<feature type="signal peptide" evidence="10">
    <location>
        <begin position="1"/>
        <end position="24"/>
    </location>
</feature>
<protein>
    <submittedName>
        <fullName evidence="12">Energy transducer TonB</fullName>
    </submittedName>
</protein>
<comment type="similarity">
    <text evidence="2">Belongs to the TonB family.</text>
</comment>
<evidence type="ECO:0000256" key="8">
    <source>
        <dbReference type="ARBA" id="ARBA00022989"/>
    </source>
</evidence>
<dbReference type="AlphaFoldDB" id="A0A931BQ90"/>
<feature type="domain" description="TonB C-terminal" evidence="11">
    <location>
        <begin position="75"/>
        <end position="166"/>
    </location>
</feature>
<dbReference type="PANTHER" id="PTHR33446">
    <property type="entry name" value="PROTEIN TONB-RELATED"/>
    <property type="match status" value="1"/>
</dbReference>
<gene>
    <name evidence="12" type="ORF">I2I01_18390</name>
</gene>
<keyword evidence="4" id="KW-1003">Cell membrane</keyword>
<keyword evidence="3" id="KW-0813">Transport</keyword>
<dbReference type="GO" id="GO:0055085">
    <property type="term" value="P:transmembrane transport"/>
    <property type="evidence" value="ECO:0007669"/>
    <property type="project" value="InterPro"/>
</dbReference>
<evidence type="ECO:0000256" key="2">
    <source>
        <dbReference type="ARBA" id="ARBA00006555"/>
    </source>
</evidence>
<dbReference type="GO" id="GO:0098797">
    <property type="term" value="C:plasma membrane protein complex"/>
    <property type="evidence" value="ECO:0007669"/>
    <property type="project" value="TreeGrafter"/>
</dbReference>
<comment type="subcellular location">
    <subcellularLocation>
        <location evidence="1">Cell inner membrane</location>
        <topology evidence="1">Single-pass membrane protein</topology>
        <orientation evidence="1">Periplasmic side</orientation>
    </subcellularLocation>
</comment>
<name>A0A931BQ90_9BACT</name>
<dbReference type="NCBIfam" id="TIGR01352">
    <property type="entry name" value="tonB_Cterm"/>
    <property type="match status" value="1"/>
</dbReference>
<organism evidence="12 13">
    <name type="scientific">Hymenobacter properus</name>
    <dbReference type="NCBI Taxonomy" id="2791026"/>
    <lineage>
        <taxon>Bacteria</taxon>
        <taxon>Pseudomonadati</taxon>
        <taxon>Bacteroidota</taxon>
        <taxon>Cytophagia</taxon>
        <taxon>Cytophagales</taxon>
        <taxon>Hymenobacteraceae</taxon>
        <taxon>Hymenobacter</taxon>
    </lineage>
</organism>
<evidence type="ECO:0000256" key="1">
    <source>
        <dbReference type="ARBA" id="ARBA00004383"/>
    </source>
</evidence>
<dbReference type="GO" id="GO:0031992">
    <property type="term" value="F:energy transducer activity"/>
    <property type="evidence" value="ECO:0007669"/>
    <property type="project" value="TreeGrafter"/>
</dbReference>
<keyword evidence="5" id="KW-0997">Cell inner membrane</keyword>
<evidence type="ECO:0000256" key="9">
    <source>
        <dbReference type="ARBA" id="ARBA00023136"/>
    </source>
</evidence>
<dbReference type="PROSITE" id="PS52015">
    <property type="entry name" value="TONB_CTD"/>
    <property type="match status" value="1"/>
</dbReference>